<reference evidence="5 6" key="1">
    <citation type="submission" date="2020-02" db="EMBL/GenBank/DDBJ databases">
        <title>Pseudoroseicyclus tamarix, sp. nov., isolated from offshore sediment of a Tamarix chinensis forest.</title>
        <authorList>
            <person name="Gai Y."/>
        </authorList>
    </citation>
    <scope>NUCLEOTIDE SEQUENCE [LARGE SCALE GENOMIC DNA]</scope>
    <source>
        <strain evidence="5 6">CLL3-39</strain>
    </source>
</reference>
<dbReference type="SUPFAM" id="SSF48008">
    <property type="entry name" value="GntR ligand-binding domain-like"/>
    <property type="match status" value="1"/>
</dbReference>
<dbReference type="PANTHER" id="PTHR43537">
    <property type="entry name" value="TRANSCRIPTIONAL REGULATOR, GNTR FAMILY"/>
    <property type="match status" value="1"/>
</dbReference>
<dbReference type="SUPFAM" id="SSF46785">
    <property type="entry name" value="Winged helix' DNA-binding domain"/>
    <property type="match status" value="1"/>
</dbReference>
<dbReference type="Pfam" id="PF00392">
    <property type="entry name" value="GntR"/>
    <property type="match status" value="1"/>
</dbReference>
<dbReference type="InterPro" id="IPR011711">
    <property type="entry name" value="GntR_C"/>
</dbReference>
<evidence type="ECO:0000313" key="6">
    <source>
        <dbReference type="Proteomes" id="UP000474757"/>
    </source>
</evidence>
<evidence type="ECO:0000313" key="5">
    <source>
        <dbReference type="EMBL" id="NDV00555.1"/>
    </source>
</evidence>
<dbReference type="Proteomes" id="UP000474757">
    <property type="component" value="Unassembled WGS sequence"/>
</dbReference>
<gene>
    <name evidence="5" type="ORF">GZA08_06180</name>
</gene>
<name>A0A6B2JRD5_9RHOB</name>
<comment type="caution">
    <text evidence="5">The sequence shown here is derived from an EMBL/GenBank/DDBJ whole genome shotgun (WGS) entry which is preliminary data.</text>
</comment>
<dbReference type="SMART" id="SM00895">
    <property type="entry name" value="FCD"/>
    <property type="match status" value="1"/>
</dbReference>
<dbReference type="InterPro" id="IPR000524">
    <property type="entry name" value="Tscrpt_reg_HTH_GntR"/>
</dbReference>
<protein>
    <submittedName>
        <fullName evidence="5">GntR family transcriptional regulator</fullName>
    </submittedName>
</protein>
<dbReference type="GO" id="GO:0003677">
    <property type="term" value="F:DNA binding"/>
    <property type="evidence" value="ECO:0007669"/>
    <property type="project" value="UniProtKB-KW"/>
</dbReference>
<keyword evidence="2" id="KW-0238">DNA-binding</keyword>
<sequence>MTTQDPTAGGFPKPKREFLTSAIADAIAEAVAARHLSPGTRVVETTLAKTYETSRVPVREALKILHTQGILTGGGHRGYRVAEFSREQIAQVNEVRLMLEVILWRDALVRWQENGPSFGGIEAQLAKMEIAARTDNFRGILRCDLDFHRAVCEAAHNEIAYMSWQAIARHTLIIFNIARYRDTDLNLVVTRHWEMFDWLKARIDQGPIDEDEVRALLKDHMQIDRSPVRSPAPEREAQE</sequence>
<keyword evidence="6" id="KW-1185">Reference proteome</keyword>
<dbReference type="RefSeq" id="WP_163890989.1">
    <property type="nucleotide sequence ID" value="NZ_JAAFYS010000001.1"/>
</dbReference>
<evidence type="ECO:0000259" key="4">
    <source>
        <dbReference type="PROSITE" id="PS50949"/>
    </source>
</evidence>
<dbReference type="EMBL" id="JAAGAB010000001">
    <property type="protein sequence ID" value="NDV00555.1"/>
    <property type="molecule type" value="Genomic_DNA"/>
</dbReference>
<dbReference type="InterPro" id="IPR036390">
    <property type="entry name" value="WH_DNA-bd_sf"/>
</dbReference>
<dbReference type="Gene3D" id="1.10.10.10">
    <property type="entry name" value="Winged helix-like DNA-binding domain superfamily/Winged helix DNA-binding domain"/>
    <property type="match status" value="1"/>
</dbReference>
<dbReference type="PROSITE" id="PS50949">
    <property type="entry name" value="HTH_GNTR"/>
    <property type="match status" value="1"/>
</dbReference>
<dbReference type="Pfam" id="PF07729">
    <property type="entry name" value="FCD"/>
    <property type="match status" value="1"/>
</dbReference>
<dbReference type="PANTHER" id="PTHR43537:SF45">
    <property type="entry name" value="GNTR FAMILY REGULATORY PROTEIN"/>
    <property type="match status" value="1"/>
</dbReference>
<dbReference type="GO" id="GO:0003700">
    <property type="term" value="F:DNA-binding transcription factor activity"/>
    <property type="evidence" value="ECO:0007669"/>
    <property type="project" value="InterPro"/>
</dbReference>
<feature type="domain" description="HTH gntR-type" evidence="4">
    <location>
        <begin position="17"/>
        <end position="84"/>
    </location>
</feature>
<evidence type="ECO:0000256" key="3">
    <source>
        <dbReference type="ARBA" id="ARBA00023163"/>
    </source>
</evidence>
<evidence type="ECO:0000256" key="2">
    <source>
        <dbReference type="ARBA" id="ARBA00023125"/>
    </source>
</evidence>
<dbReference type="SMART" id="SM00345">
    <property type="entry name" value="HTH_GNTR"/>
    <property type="match status" value="1"/>
</dbReference>
<dbReference type="Gene3D" id="1.20.120.530">
    <property type="entry name" value="GntR ligand-binding domain-like"/>
    <property type="match status" value="1"/>
</dbReference>
<keyword evidence="3" id="KW-0804">Transcription</keyword>
<dbReference type="InterPro" id="IPR008920">
    <property type="entry name" value="TF_FadR/GntR_C"/>
</dbReference>
<proteinExistence type="predicted"/>
<evidence type="ECO:0000256" key="1">
    <source>
        <dbReference type="ARBA" id="ARBA00023015"/>
    </source>
</evidence>
<keyword evidence="1" id="KW-0805">Transcription regulation</keyword>
<dbReference type="InterPro" id="IPR036388">
    <property type="entry name" value="WH-like_DNA-bd_sf"/>
</dbReference>
<organism evidence="5 6">
    <name type="scientific">Pseudoroseicyclus tamaricis</name>
    <dbReference type="NCBI Taxonomy" id="2705421"/>
    <lineage>
        <taxon>Bacteria</taxon>
        <taxon>Pseudomonadati</taxon>
        <taxon>Pseudomonadota</taxon>
        <taxon>Alphaproteobacteria</taxon>
        <taxon>Rhodobacterales</taxon>
        <taxon>Paracoccaceae</taxon>
        <taxon>Pseudoroseicyclus</taxon>
    </lineage>
</organism>
<dbReference type="AlphaFoldDB" id="A0A6B2JRD5"/>
<accession>A0A6B2JRD5</accession>